<feature type="transmembrane region" description="Helical" evidence="1">
    <location>
        <begin position="21"/>
        <end position="41"/>
    </location>
</feature>
<accession>A0A2P6MIW2</accession>
<dbReference type="RefSeq" id="WP_105958406.1">
    <property type="nucleotide sequence ID" value="NZ_PVNS01000004.1"/>
</dbReference>
<comment type="caution">
    <text evidence="2">The sequence shown here is derived from an EMBL/GenBank/DDBJ whole genome shotgun (WGS) entry which is preliminary data.</text>
</comment>
<feature type="transmembrane region" description="Helical" evidence="1">
    <location>
        <begin position="76"/>
        <end position="94"/>
    </location>
</feature>
<keyword evidence="1" id="KW-1133">Transmembrane helix</keyword>
<keyword evidence="1" id="KW-0472">Membrane</keyword>
<dbReference type="AlphaFoldDB" id="A0A2P6MIW2"/>
<gene>
    <name evidence="2" type="ORF">C6I21_05280</name>
</gene>
<evidence type="ECO:0000313" key="2">
    <source>
        <dbReference type="EMBL" id="PRO66216.1"/>
    </source>
</evidence>
<dbReference type="Proteomes" id="UP000243650">
    <property type="component" value="Unassembled WGS sequence"/>
</dbReference>
<name>A0A2P6MIW2_ALKUR</name>
<evidence type="ECO:0000313" key="3">
    <source>
        <dbReference type="Proteomes" id="UP000243650"/>
    </source>
</evidence>
<keyword evidence="3" id="KW-1185">Reference proteome</keyword>
<reference evidence="2 3" key="1">
    <citation type="submission" date="2018-03" db="EMBL/GenBank/DDBJ databases">
        <title>Bacillus urumqiensis sp. nov., a moderately haloalkaliphilic bacterium isolated from a salt lake.</title>
        <authorList>
            <person name="Zhao B."/>
            <person name="Liao Z."/>
        </authorList>
    </citation>
    <scope>NUCLEOTIDE SEQUENCE [LARGE SCALE GENOMIC DNA]</scope>
    <source>
        <strain evidence="2 3">BZ-SZ-XJ18</strain>
    </source>
</reference>
<sequence length="95" mass="10054">MVVSVKETYLFYYGGVSIQTASKLLAVTVLCLIVLRLTGIFEAGFELLSAVIGGMFLLQGVNIWQTEGRKKEGMFFAAVGMIGLLASAAAISGMA</sequence>
<organism evidence="2 3">
    <name type="scientific">Alkalicoccus urumqiensis</name>
    <name type="common">Bacillus urumqiensis</name>
    <dbReference type="NCBI Taxonomy" id="1548213"/>
    <lineage>
        <taxon>Bacteria</taxon>
        <taxon>Bacillati</taxon>
        <taxon>Bacillota</taxon>
        <taxon>Bacilli</taxon>
        <taxon>Bacillales</taxon>
        <taxon>Bacillaceae</taxon>
        <taxon>Alkalicoccus</taxon>
    </lineage>
</organism>
<evidence type="ECO:0000256" key="1">
    <source>
        <dbReference type="SAM" id="Phobius"/>
    </source>
</evidence>
<feature type="transmembrane region" description="Helical" evidence="1">
    <location>
        <begin position="47"/>
        <end position="64"/>
    </location>
</feature>
<protein>
    <recommendedName>
        <fullName evidence="4">DUF3953 domain-containing protein</fullName>
    </recommendedName>
</protein>
<keyword evidence="1" id="KW-0812">Transmembrane</keyword>
<evidence type="ECO:0008006" key="4">
    <source>
        <dbReference type="Google" id="ProtNLM"/>
    </source>
</evidence>
<proteinExistence type="predicted"/>
<dbReference type="EMBL" id="PVNS01000004">
    <property type="protein sequence ID" value="PRO66216.1"/>
    <property type="molecule type" value="Genomic_DNA"/>
</dbReference>